<dbReference type="PANTHER" id="PTHR21399">
    <property type="entry name" value="CHLORIDE CONDUCTANCE REGULATORY PROTEIN ICLN"/>
    <property type="match status" value="1"/>
</dbReference>
<accession>A0A8H2XE87</accession>
<keyword evidence="4" id="KW-0963">Cytoplasm</keyword>
<evidence type="ECO:0000256" key="6">
    <source>
        <dbReference type="SAM" id="MobiDB-lite"/>
    </source>
</evidence>
<dbReference type="EMBL" id="CAJMWW010000077">
    <property type="protein sequence ID" value="CAE6422990.1"/>
    <property type="molecule type" value="Genomic_DNA"/>
</dbReference>
<dbReference type="GO" id="GO:0045292">
    <property type="term" value="P:mRNA cis splicing, via spliceosome"/>
    <property type="evidence" value="ECO:0007669"/>
    <property type="project" value="TreeGrafter"/>
</dbReference>
<evidence type="ECO:0000313" key="8">
    <source>
        <dbReference type="Proteomes" id="UP000663841"/>
    </source>
</evidence>
<feature type="compositionally biased region" description="Basic and acidic residues" evidence="6">
    <location>
        <begin position="223"/>
        <end position="240"/>
    </location>
</feature>
<dbReference type="GO" id="GO:0000387">
    <property type="term" value="P:spliceosomal snRNP assembly"/>
    <property type="evidence" value="ECO:0007669"/>
    <property type="project" value="InterPro"/>
</dbReference>
<dbReference type="InterPro" id="IPR003521">
    <property type="entry name" value="ICln"/>
</dbReference>
<evidence type="ECO:0000256" key="2">
    <source>
        <dbReference type="ARBA" id="ARBA00004496"/>
    </source>
</evidence>
<evidence type="ECO:0000256" key="4">
    <source>
        <dbReference type="ARBA" id="ARBA00022490"/>
    </source>
</evidence>
<dbReference type="Gene3D" id="2.30.29.30">
    <property type="entry name" value="Pleckstrin-homology domain (PH domain)/Phosphotyrosine-binding domain (PTB)"/>
    <property type="match status" value="1"/>
</dbReference>
<evidence type="ECO:0000256" key="5">
    <source>
        <dbReference type="ARBA" id="ARBA00023242"/>
    </source>
</evidence>
<reference evidence="7" key="1">
    <citation type="submission" date="2021-01" db="EMBL/GenBank/DDBJ databases">
        <authorList>
            <person name="Kaushik A."/>
        </authorList>
    </citation>
    <scope>NUCLEOTIDE SEQUENCE</scope>
    <source>
        <strain evidence="7">AG3-T5</strain>
    </source>
</reference>
<dbReference type="AlphaFoldDB" id="A0A8H2XE87"/>
<organism evidence="7 8">
    <name type="scientific">Rhizoctonia solani</name>
    <dbReference type="NCBI Taxonomy" id="456999"/>
    <lineage>
        <taxon>Eukaryota</taxon>
        <taxon>Fungi</taxon>
        <taxon>Dikarya</taxon>
        <taxon>Basidiomycota</taxon>
        <taxon>Agaricomycotina</taxon>
        <taxon>Agaricomycetes</taxon>
        <taxon>Cantharellales</taxon>
        <taxon>Ceratobasidiaceae</taxon>
        <taxon>Rhizoctonia</taxon>
    </lineage>
</organism>
<evidence type="ECO:0000256" key="1">
    <source>
        <dbReference type="ARBA" id="ARBA00004123"/>
    </source>
</evidence>
<dbReference type="Pfam" id="PF03517">
    <property type="entry name" value="Voldacs"/>
    <property type="match status" value="1"/>
</dbReference>
<dbReference type="PRINTS" id="PR01348">
    <property type="entry name" value="ICLNCHANNEL"/>
</dbReference>
<dbReference type="GO" id="GO:0034709">
    <property type="term" value="C:methylosome"/>
    <property type="evidence" value="ECO:0007669"/>
    <property type="project" value="InterPro"/>
</dbReference>
<comment type="subcellular location">
    <subcellularLocation>
        <location evidence="2">Cytoplasm</location>
    </subcellularLocation>
    <subcellularLocation>
        <location evidence="1">Nucleus</location>
    </subcellularLocation>
</comment>
<keyword evidence="5" id="KW-0539">Nucleus</keyword>
<name>A0A8H2XE87_9AGAM</name>
<evidence type="ECO:0000256" key="3">
    <source>
        <dbReference type="ARBA" id="ARBA00007054"/>
    </source>
</evidence>
<evidence type="ECO:0000313" key="7">
    <source>
        <dbReference type="EMBL" id="CAE6422990.1"/>
    </source>
</evidence>
<comment type="caution">
    <text evidence="7">The sequence shown here is derived from an EMBL/GenBank/DDBJ whole genome shotgun (WGS) entry which is preliminary data.</text>
</comment>
<dbReference type="InterPro" id="IPR011993">
    <property type="entry name" value="PH-like_dom_sf"/>
</dbReference>
<dbReference type="GO" id="GO:0034715">
    <property type="term" value="C:pICln-Sm protein complex"/>
    <property type="evidence" value="ECO:0007669"/>
    <property type="project" value="InterPro"/>
</dbReference>
<comment type="similarity">
    <text evidence="3">Belongs to the pICln (TC 1.A.47) family.</text>
</comment>
<dbReference type="Proteomes" id="UP000663841">
    <property type="component" value="Unassembled WGS sequence"/>
</dbReference>
<dbReference type="GO" id="GO:0005681">
    <property type="term" value="C:spliceosomal complex"/>
    <property type="evidence" value="ECO:0007669"/>
    <property type="project" value="TreeGrafter"/>
</dbReference>
<gene>
    <name evidence="7" type="ORF">RDB_LOCUS49240</name>
</gene>
<feature type="region of interest" description="Disordered" evidence="6">
    <location>
        <begin position="217"/>
        <end position="248"/>
    </location>
</feature>
<proteinExistence type="inferred from homology"/>
<dbReference type="PANTHER" id="PTHR21399:SF0">
    <property type="entry name" value="METHYLOSOME SUBUNIT PICLN"/>
    <property type="match status" value="1"/>
</dbReference>
<dbReference type="GO" id="GO:0005886">
    <property type="term" value="C:plasma membrane"/>
    <property type="evidence" value="ECO:0007669"/>
    <property type="project" value="InterPro"/>
</dbReference>
<sequence>MPAVIPLPQPGPPKFITPEEHKQLTASTPSSFGDIPPILHHKEENVQVTFDPPIPDLGTDEKGTLYVIESALAFVWPSGTGFTVEYPRITLHAVSRGESGPSVYCQLDESVNGPGAAGEDDEQADSEMREMKIIPSNPESVEPIFEALSQCAALHPDPNEGDDDGWVDDGEGGFETFDGTNEEELSEVGRPSLAGFKIFLFFVAALAHLESIIFFPEEDDEPPHEALEDAEETKGQDDGAKPPVPATK</sequence>
<dbReference type="GO" id="GO:0005829">
    <property type="term" value="C:cytosol"/>
    <property type="evidence" value="ECO:0007669"/>
    <property type="project" value="InterPro"/>
</dbReference>
<dbReference type="GO" id="GO:0006821">
    <property type="term" value="P:chloride transport"/>
    <property type="evidence" value="ECO:0007669"/>
    <property type="project" value="InterPro"/>
</dbReference>
<dbReference type="InterPro" id="IPR039924">
    <property type="entry name" value="ICln/Lot5/Saf5"/>
</dbReference>
<dbReference type="GO" id="GO:0006884">
    <property type="term" value="P:cell volume homeostasis"/>
    <property type="evidence" value="ECO:0007669"/>
    <property type="project" value="InterPro"/>
</dbReference>
<protein>
    <recommendedName>
        <fullName evidence="9">Methylosome subunit pICln</fullName>
    </recommendedName>
</protein>
<evidence type="ECO:0008006" key="9">
    <source>
        <dbReference type="Google" id="ProtNLM"/>
    </source>
</evidence>